<keyword evidence="2 8" id="KW-0645">Protease</keyword>
<dbReference type="GO" id="GO:0008233">
    <property type="term" value="F:peptidase activity"/>
    <property type="evidence" value="ECO:0007669"/>
    <property type="project" value="UniProtKB-KW"/>
</dbReference>
<organism evidence="9 10">
    <name type="scientific">Aquibacillus halophilus</name>
    <dbReference type="NCBI Taxonomy" id="930132"/>
    <lineage>
        <taxon>Bacteria</taxon>
        <taxon>Bacillati</taxon>
        <taxon>Bacillota</taxon>
        <taxon>Bacilli</taxon>
        <taxon>Bacillales</taxon>
        <taxon>Bacillaceae</taxon>
        <taxon>Aquibacillus</taxon>
    </lineage>
</organism>
<keyword evidence="4 8" id="KW-0378">Hydrolase</keyword>
<evidence type="ECO:0000313" key="9">
    <source>
        <dbReference type="EMBL" id="MRH44609.1"/>
    </source>
</evidence>
<evidence type="ECO:0000256" key="1">
    <source>
        <dbReference type="ARBA" id="ARBA00008136"/>
    </source>
</evidence>
<dbReference type="GO" id="GO:0006508">
    <property type="term" value="P:proteolysis"/>
    <property type="evidence" value="ECO:0007669"/>
    <property type="project" value="UniProtKB-KW"/>
</dbReference>
<dbReference type="AlphaFoldDB" id="A0A6A8DLH3"/>
<dbReference type="InterPro" id="IPR003738">
    <property type="entry name" value="SRAP"/>
</dbReference>
<dbReference type="RefSeq" id="WP_153738218.1">
    <property type="nucleotide sequence ID" value="NZ_WJNG01000017.1"/>
</dbReference>
<dbReference type="GO" id="GO:0106300">
    <property type="term" value="P:protein-DNA covalent cross-linking repair"/>
    <property type="evidence" value="ECO:0007669"/>
    <property type="project" value="InterPro"/>
</dbReference>
<dbReference type="InterPro" id="IPR036590">
    <property type="entry name" value="SRAP-like"/>
</dbReference>
<dbReference type="Proteomes" id="UP000799092">
    <property type="component" value="Unassembled WGS sequence"/>
</dbReference>
<comment type="caution">
    <text evidence="9">The sequence shown here is derived from an EMBL/GenBank/DDBJ whole genome shotgun (WGS) entry which is preliminary data.</text>
</comment>
<dbReference type="PANTHER" id="PTHR13604:SF0">
    <property type="entry name" value="ABASIC SITE PROCESSING PROTEIN HMCES"/>
    <property type="match status" value="1"/>
</dbReference>
<name>A0A6A8DLH3_9BACI</name>
<accession>A0A6A8DLH3</accession>
<dbReference type="Gene3D" id="3.90.1680.10">
    <property type="entry name" value="SOS response associated peptidase-like"/>
    <property type="match status" value="1"/>
</dbReference>
<evidence type="ECO:0000256" key="8">
    <source>
        <dbReference type="RuleBase" id="RU364100"/>
    </source>
</evidence>
<dbReference type="EC" id="3.4.-.-" evidence="8"/>
<keyword evidence="7" id="KW-0456">Lyase</keyword>
<evidence type="ECO:0000313" key="10">
    <source>
        <dbReference type="Proteomes" id="UP000799092"/>
    </source>
</evidence>
<comment type="similarity">
    <text evidence="1 8">Belongs to the SOS response-associated peptidase family.</text>
</comment>
<keyword evidence="6" id="KW-0238">DNA-binding</keyword>
<dbReference type="EMBL" id="WJNG01000017">
    <property type="protein sequence ID" value="MRH44609.1"/>
    <property type="molecule type" value="Genomic_DNA"/>
</dbReference>
<dbReference type="GO" id="GO:0003697">
    <property type="term" value="F:single-stranded DNA binding"/>
    <property type="evidence" value="ECO:0007669"/>
    <property type="project" value="InterPro"/>
</dbReference>
<dbReference type="OrthoDB" id="9782620at2"/>
<evidence type="ECO:0000256" key="6">
    <source>
        <dbReference type="ARBA" id="ARBA00023125"/>
    </source>
</evidence>
<evidence type="ECO:0000256" key="4">
    <source>
        <dbReference type="ARBA" id="ARBA00022801"/>
    </source>
</evidence>
<dbReference type="PANTHER" id="PTHR13604">
    <property type="entry name" value="DC12-RELATED"/>
    <property type="match status" value="1"/>
</dbReference>
<evidence type="ECO:0000256" key="5">
    <source>
        <dbReference type="ARBA" id="ARBA00023124"/>
    </source>
</evidence>
<evidence type="ECO:0000256" key="7">
    <source>
        <dbReference type="ARBA" id="ARBA00023239"/>
    </source>
</evidence>
<proteinExistence type="inferred from homology"/>
<sequence>MCGRFTLNASELEILDEYNLEDTIQSHTPRFNIAPGQNILAIIHDGNKRRAGFLKWGLVPFWAKDPKIGYKMINARSETAHEKPSFKNLLASKRCLIIADSFYEWQKSESGKQPKRISLNDRKLFTFAGLWDKWEGDEQSLYTCTILTKQANEFMSPIHDRMPVILPKEKEDQWIEPIKRNPADVHEFLINTSMEQLTSYNVSDIVNSVKNEDEACIKPLTS</sequence>
<keyword evidence="5" id="KW-0190">Covalent protein-DNA linkage</keyword>
<keyword evidence="10" id="KW-1185">Reference proteome</keyword>
<reference evidence="9" key="1">
    <citation type="submission" date="2019-11" db="EMBL/GenBank/DDBJ databases">
        <authorList>
            <person name="Li J."/>
        </authorList>
    </citation>
    <scope>NUCLEOTIDE SEQUENCE</scope>
    <source>
        <strain evidence="9">B6B</strain>
    </source>
</reference>
<evidence type="ECO:0000256" key="2">
    <source>
        <dbReference type="ARBA" id="ARBA00022670"/>
    </source>
</evidence>
<dbReference type="GO" id="GO:0016829">
    <property type="term" value="F:lyase activity"/>
    <property type="evidence" value="ECO:0007669"/>
    <property type="project" value="UniProtKB-KW"/>
</dbReference>
<keyword evidence="3" id="KW-0227">DNA damage</keyword>
<dbReference type="SUPFAM" id="SSF143081">
    <property type="entry name" value="BB1717-like"/>
    <property type="match status" value="1"/>
</dbReference>
<protein>
    <recommendedName>
        <fullName evidence="8">Abasic site processing protein</fullName>
        <ecNumber evidence="8">3.4.-.-</ecNumber>
    </recommendedName>
</protein>
<dbReference type="Pfam" id="PF02586">
    <property type="entry name" value="SRAP"/>
    <property type="match status" value="1"/>
</dbReference>
<evidence type="ECO:0000256" key="3">
    <source>
        <dbReference type="ARBA" id="ARBA00022763"/>
    </source>
</evidence>
<gene>
    <name evidence="9" type="ORF">GH741_18340</name>
</gene>